<accession>A0A5S3V105</accession>
<evidence type="ECO:0000313" key="2">
    <source>
        <dbReference type="Proteomes" id="UP000305729"/>
    </source>
</evidence>
<proteinExistence type="predicted"/>
<dbReference type="AlphaFoldDB" id="A0A5S3V105"/>
<protein>
    <recommendedName>
        <fullName evidence="3">Outer membrane protein beta-barrel domain-containing protein</fullName>
    </recommendedName>
</protein>
<dbReference type="STRING" id="43658.AT705_06790"/>
<dbReference type="EMBL" id="CP045429">
    <property type="protein sequence ID" value="QPB84065.1"/>
    <property type="molecule type" value="Genomic_DNA"/>
</dbReference>
<evidence type="ECO:0000313" key="1">
    <source>
        <dbReference type="EMBL" id="QPB84065.1"/>
    </source>
</evidence>
<gene>
    <name evidence="1" type="ORF">CWC22_014115</name>
</gene>
<organism evidence="1 2">
    <name type="scientific">Pseudoalteromonas rubra</name>
    <dbReference type="NCBI Taxonomy" id="43658"/>
    <lineage>
        <taxon>Bacteria</taxon>
        <taxon>Pseudomonadati</taxon>
        <taxon>Pseudomonadota</taxon>
        <taxon>Gammaproteobacteria</taxon>
        <taxon>Alteromonadales</taxon>
        <taxon>Pseudoalteromonadaceae</taxon>
        <taxon>Pseudoalteromonas</taxon>
    </lineage>
</organism>
<name>A0A5S3V105_9GAMM</name>
<sequence length="250" mass="27414">MKKILFLIALSTLLGGCYSSPESVNSTARFASPEVNKSPFHLSLSLSTDTLNVIPLNTTEYVTDDSHLRAAAELSLGNGFELGWAAGGEGKYSLKYQFYGKSREEASSGDVSHAVSISYVSGDDSGVEAGNYIGGNAYNNAHWEFDKNAIDVALISGYRLTPELLLYGSVFYQDGDIDGRYYIPNSSTCKTKCKTDLINSDGKNYGVSLALEYTFTRNLFGTLEVTQHHADWFNRSQSKSTANFNLGYRF</sequence>
<dbReference type="Proteomes" id="UP000305729">
    <property type="component" value="Chromosome 1"/>
</dbReference>
<dbReference type="SUPFAM" id="SSF56935">
    <property type="entry name" value="Porins"/>
    <property type="match status" value="1"/>
</dbReference>
<dbReference type="PROSITE" id="PS51257">
    <property type="entry name" value="PROKAR_LIPOPROTEIN"/>
    <property type="match status" value="1"/>
</dbReference>
<evidence type="ECO:0008006" key="3">
    <source>
        <dbReference type="Google" id="ProtNLM"/>
    </source>
</evidence>
<reference evidence="1 2" key="1">
    <citation type="submission" date="2019-10" db="EMBL/GenBank/DDBJ databases">
        <title>Pseudoalteromonas rubra S4059.</title>
        <authorList>
            <person name="Paulsen S."/>
            <person name="Wang X."/>
        </authorList>
    </citation>
    <scope>NUCLEOTIDE SEQUENCE [LARGE SCALE GENOMIC DNA]</scope>
    <source>
        <strain evidence="1 2">S4059</strain>
    </source>
</reference>
<dbReference type="RefSeq" id="WP_138537668.1">
    <property type="nucleotide sequence ID" value="NZ_CP045429.1"/>
</dbReference>